<evidence type="ECO:0000256" key="6">
    <source>
        <dbReference type="SAM" id="SignalP"/>
    </source>
</evidence>
<evidence type="ECO:0000256" key="2">
    <source>
        <dbReference type="ARBA" id="ARBA00013194"/>
    </source>
</evidence>
<accession>A0A3S5ABE2</accession>
<dbReference type="PROSITE" id="PS50059">
    <property type="entry name" value="FKBP_PPIASE"/>
    <property type="match status" value="1"/>
</dbReference>
<keyword evidence="4 5" id="KW-0413">Isomerase</keyword>
<evidence type="ECO:0000256" key="4">
    <source>
        <dbReference type="ARBA" id="ARBA00023235"/>
    </source>
</evidence>
<feature type="domain" description="PPIase FKBP-type" evidence="7">
    <location>
        <begin position="47"/>
        <end position="136"/>
    </location>
</feature>
<sequence length="142" mass="15893">MNPLALLVIITYLFFPVFSDKPRVESLRIGVTRRIPEEDCMRRANVDDNLGIHYTGLLYQTGVKFDSSRDRGQTLDFKLGAGQLIKGMDQGIRGMCVGETRRITIPAHLGYGKEGSPPVIPEDADLIFEVELVSINDQKNEL</sequence>
<protein>
    <recommendedName>
        <fullName evidence="2 5">peptidylprolyl isomerase</fullName>
        <ecNumber evidence="2 5">5.2.1.8</ecNumber>
    </recommendedName>
</protein>
<evidence type="ECO:0000259" key="7">
    <source>
        <dbReference type="PROSITE" id="PS50059"/>
    </source>
</evidence>
<feature type="chain" id="PRO_5018756030" description="peptidylprolyl isomerase" evidence="6">
    <location>
        <begin position="20"/>
        <end position="142"/>
    </location>
</feature>
<dbReference type="SUPFAM" id="SSF54534">
    <property type="entry name" value="FKBP-like"/>
    <property type="match status" value="1"/>
</dbReference>
<keyword evidence="6" id="KW-0732">Signal</keyword>
<dbReference type="Proteomes" id="UP000784294">
    <property type="component" value="Unassembled WGS sequence"/>
</dbReference>
<dbReference type="PANTHER" id="PTHR45779:SF7">
    <property type="entry name" value="PEPTIDYLPROLYL ISOMERASE"/>
    <property type="match status" value="1"/>
</dbReference>
<dbReference type="OrthoDB" id="77911at2759"/>
<keyword evidence="3 5" id="KW-0697">Rotamase</keyword>
<dbReference type="Pfam" id="PF00254">
    <property type="entry name" value="FKBP_C"/>
    <property type="match status" value="1"/>
</dbReference>
<dbReference type="GO" id="GO:0003755">
    <property type="term" value="F:peptidyl-prolyl cis-trans isomerase activity"/>
    <property type="evidence" value="ECO:0007669"/>
    <property type="project" value="UniProtKB-KW"/>
</dbReference>
<comment type="catalytic activity">
    <reaction evidence="1 5">
        <text>[protein]-peptidylproline (omega=180) = [protein]-peptidylproline (omega=0)</text>
        <dbReference type="Rhea" id="RHEA:16237"/>
        <dbReference type="Rhea" id="RHEA-COMP:10747"/>
        <dbReference type="Rhea" id="RHEA-COMP:10748"/>
        <dbReference type="ChEBI" id="CHEBI:83833"/>
        <dbReference type="ChEBI" id="CHEBI:83834"/>
        <dbReference type="EC" id="5.2.1.8"/>
    </reaction>
</comment>
<dbReference type="FunFam" id="3.10.50.40:FF:000006">
    <property type="entry name" value="Peptidyl-prolyl cis-trans isomerase"/>
    <property type="match status" value="1"/>
</dbReference>
<reference evidence="8" key="1">
    <citation type="submission" date="2018-11" db="EMBL/GenBank/DDBJ databases">
        <authorList>
            <consortium name="Pathogen Informatics"/>
        </authorList>
    </citation>
    <scope>NUCLEOTIDE SEQUENCE</scope>
</reference>
<organism evidence="8 9">
    <name type="scientific">Protopolystoma xenopodis</name>
    <dbReference type="NCBI Taxonomy" id="117903"/>
    <lineage>
        <taxon>Eukaryota</taxon>
        <taxon>Metazoa</taxon>
        <taxon>Spiralia</taxon>
        <taxon>Lophotrochozoa</taxon>
        <taxon>Platyhelminthes</taxon>
        <taxon>Monogenea</taxon>
        <taxon>Polyopisthocotylea</taxon>
        <taxon>Polystomatidea</taxon>
        <taxon>Polystomatidae</taxon>
        <taxon>Protopolystoma</taxon>
    </lineage>
</organism>
<evidence type="ECO:0000256" key="5">
    <source>
        <dbReference type="PROSITE-ProRule" id="PRU00277"/>
    </source>
</evidence>
<dbReference type="InterPro" id="IPR044609">
    <property type="entry name" value="FKBP2/11"/>
</dbReference>
<dbReference type="EC" id="5.2.1.8" evidence="2 5"/>
<dbReference type="GO" id="GO:0005783">
    <property type="term" value="C:endoplasmic reticulum"/>
    <property type="evidence" value="ECO:0007669"/>
    <property type="project" value="TreeGrafter"/>
</dbReference>
<evidence type="ECO:0000313" key="8">
    <source>
        <dbReference type="EMBL" id="VEL19647.1"/>
    </source>
</evidence>
<proteinExistence type="predicted"/>
<dbReference type="PANTHER" id="PTHR45779">
    <property type="entry name" value="PEPTIDYLPROLYL ISOMERASE"/>
    <property type="match status" value="1"/>
</dbReference>
<keyword evidence="9" id="KW-1185">Reference proteome</keyword>
<name>A0A3S5ABE2_9PLAT</name>
<gene>
    <name evidence="8" type="ORF">PXEA_LOCUS13087</name>
</gene>
<comment type="caution">
    <text evidence="8">The sequence shown here is derived from an EMBL/GenBank/DDBJ whole genome shotgun (WGS) entry which is preliminary data.</text>
</comment>
<dbReference type="EMBL" id="CAAALY010042550">
    <property type="protein sequence ID" value="VEL19647.1"/>
    <property type="molecule type" value="Genomic_DNA"/>
</dbReference>
<dbReference type="InterPro" id="IPR046357">
    <property type="entry name" value="PPIase_dom_sf"/>
</dbReference>
<dbReference type="InterPro" id="IPR001179">
    <property type="entry name" value="PPIase_FKBP_dom"/>
</dbReference>
<evidence type="ECO:0000256" key="1">
    <source>
        <dbReference type="ARBA" id="ARBA00000971"/>
    </source>
</evidence>
<evidence type="ECO:0000256" key="3">
    <source>
        <dbReference type="ARBA" id="ARBA00023110"/>
    </source>
</evidence>
<dbReference type="Gene3D" id="3.10.50.40">
    <property type="match status" value="1"/>
</dbReference>
<dbReference type="AlphaFoldDB" id="A0A3S5ABE2"/>
<feature type="signal peptide" evidence="6">
    <location>
        <begin position="1"/>
        <end position="19"/>
    </location>
</feature>
<evidence type="ECO:0000313" key="9">
    <source>
        <dbReference type="Proteomes" id="UP000784294"/>
    </source>
</evidence>